<evidence type="ECO:0000313" key="2">
    <source>
        <dbReference type="Proteomes" id="UP000019376"/>
    </source>
</evidence>
<protein>
    <submittedName>
        <fullName evidence="1">Uncharacterized protein</fullName>
    </submittedName>
</protein>
<accession>S7ZMW1</accession>
<keyword evidence="2" id="KW-1185">Reference proteome</keyword>
<dbReference type="EMBL" id="KB644412">
    <property type="protein sequence ID" value="EPS30026.1"/>
    <property type="molecule type" value="Genomic_DNA"/>
</dbReference>
<reference evidence="1 2" key="1">
    <citation type="journal article" date="2013" name="PLoS ONE">
        <title>Genomic and secretomic analyses reveal unique features of the lignocellulolytic enzyme system of Penicillium decumbens.</title>
        <authorList>
            <person name="Liu G."/>
            <person name="Zhang L."/>
            <person name="Wei X."/>
            <person name="Zou G."/>
            <person name="Qin Y."/>
            <person name="Ma L."/>
            <person name="Li J."/>
            <person name="Zheng H."/>
            <person name="Wang S."/>
            <person name="Wang C."/>
            <person name="Xun L."/>
            <person name="Zhao G.-P."/>
            <person name="Zhou Z."/>
            <person name="Qu Y."/>
        </authorList>
    </citation>
    <scope>NUCLEOTIDE SEQUENCE [LARGE SCALE GENOMIC DNA]</scope>
    <source>
        <strain evidence="2">114-2 / CGMCC 5302</strain>
    </source>
</reference>
<sequence>MAGLLLLLETSFPIQKSKVGEIGSFVCTAAPAGLTGLTTFDKKQKATAEVAAWRWPEPPLRFLFWEAQADGARPIPVIAGEFDESLCRA</sequence>
<organism evidence="1 2">
    <name type="scientific">Penicillium oxalicum (strain 114-2 / CGMCC 5302)</name>
    <name type="common">Penicillium decumbens</name>
    <dbReference type="NCBI Taxonomy" id="933388"/>
    <lineage>
        <taxon>Eukaryota</taxon>
        <taxon>Fungi</taxon>
        <taxon>Dikarya</taxon>
        <taxon>Ascomycota</taxon>
        <taxon>Pezizomycotina</taxon>
        <taxon>Eurotiomycetes</taxon>
        <taxon>Eurotiomycetidae</taxon>
        <taxon>Eurotiales</taxon>
        <taxon>Aspergillaceae</taxon>
        <taxon>Penicillium</taxon>
    </lineage>
</organism>
<proteinExistence type="predicted"/>
<evidence type="ECO:0000313" key="1">
    <source>
        <dbReference type="EMBL" id="EPS30026.1"/>
    </source>
</evidence>
<dbReference type="Proteomes" id="UP000019376">
    <property type="component" value="Unassembled WGS sequence"/>
</dbReference>
<name>S7ZMW1_PENO1</name>
<dbReference type="AlphaFoldDB" id="S7ZMW1"/>
<gene>
    <name evidence="1" type="ORF">PDE_04976</name>
</gene>
<dbReference type="HOGENOM" id="CLU_2455448_0_0_1"/>